<proteinExistence type="predicted"/>
<comment type="caution">
    <text evidence="5">The sequence shown here is derived from an EMBL/GenBank/DDBJ whole genome shotgun (WGS) entry which is preliminary data.</text>
</comment>
<evidence type="ECO:0000259" key="4">
    <source>
        <dbReference type="Pfam" id="PF25767"/>
    </source>
</evidence>
<evidence type="ECO:0000256" key="2">
    <source>
        <dbReference type="PROSITE-ProRule" id="PRU00103"/>
    </source>
</evidence>
<dbReference type="PROSITE" id="PS50077">
    <property type="entry name" value="HEAT_REPEAT"/>
    <property type="match status" value="1"/>
</dbReference>
<dbReference type="InterPro" id="IPR016024">
    <property type="entry name" value="ARM-type_fold"/>
</dbReference>
<dbReference type="GO" id="GO:0005096">
    <property type="term" value="F:GTPase activator activity"/>
    <property type="evidence" value="ECO:0007669"/>
    <property type="project" value="InterPro"/>
</dbReference>
<dbReference type="AlphaFoldDB" id="A0A317SQ74"/>
<feature type="domain" description="Tubulin-folding cofactor D ARM repeats" evidence="4">
    <location>
        <begin position="345"/>
        <end position="546"/>
    </location>
</feature>
<dbReference type="EMBL" id="PYWC01000032">
    <property type="protein sequence ID" value="PWW76579.1"/>
    <property type="molecule type" value="Genomic_DNA"/>
</dbReference>
<evidence type="ECO:0000256" key="1">
    <source>
        <dbReference type="ARBA" id="ARBA00023186"/>
    </source>
</evidence>
<keyword evidence="6" id="KW-1185">Reference proteome</keyword>
<evidence type="ECO:0000259" key="3">
    <source>
        <dbReference type="Pfam" id="PF12612"/>
    </source>
</evidence>
<dbReference type="GO" id="GO:0007023">
    <property type="term" value="P:post-chaperonin tubulin folding pathway"/>
    <property type="evidence" value="ECO:0007669"/>
    <property type="project" value="InterPro"/>
</dbReference>
<feature type="repeat" description="HEAT" evidence="2">
    <location>
        <begin position="351"/>
        <end position="388"/>
    </location>
</feature>
<name>A0A317SQ74_9PEZI</name>
<dbReference type="Proteomes" id="UP000246991">
    <property type="component" value="Unassembled WGS sequence"/>
</dbReference>
<dbReference type="PANTHER" id="PTHR12658:SF0">
    <property type="entry name" value="TUBULIN-SPECIFIC CHAPERONE D"/>
    <property type="match status" value="1"/>
</dbReference>
<dbReference type="InterPro" id="IPR021133">
    <property type="entry name" value="HEAT_type_2"/>
</dbReference>
<sequence length="1140" mass="125575">MDAPEDRDVKLQKVSGDLLLRFQESLPRLLHEDGSTGPPRSTIDSKEVDSMRVLIEPFQESPQLLDPYLNSFLTPLTSAFLALLDTSNAKTSPPPLAKLTGFDRTEISSHEAIARLLYTLCKIRGPKIITRFLPSEPRWLEPLTHLLTPRSTESSSSWQFRFILLLWLSHLLLTPFDLSTISTPSTEPIPLPEHLDIKELPDLSRRLLQLAIAHLASPGNRESETASLLIIRLCVRKDMRFLGLLPAMVSWCIDTFSIQQESTDSAYTSLFRKVGVLSVLAGLLAQVDRIAITPFIMPIFRLVQRIETEYGKEWDSANIRRLGTKIYRWVAILSLAREGGEKREDNIAEDIIERLLNSLGDRDTAVRLGASKSLAAISRKLPPDMAGDVLEAVMGIYEEDIFYSPPHGPNRKKMLTAVNAEKWHGATLTLATFLRERAVRSTDVLERVVHCIITSLSFEQRRTTFAAGGNVRDAACYAAWSLSRSYTTDELKAVGNFDQRGFIQQVLATELIVAGTLDPLGNIRRAASAALQELVGRHPGMVEEGIKVVQIVDYNAVALRRRSVAKVAAEAAELGSGYWHGITSGMIEGWRGIGSGDVDGRKLSGDGLGELIYIALPDDDEHPGDEMAKRVVETISSLLRRIQADGKDDIEIYHGATWALASAILVVPPDVFTAIKSSLLLPPFEKLTGNEFLNTLLRPELTAESTSRLVFALCLLDPLPIPAIRLYIAILEASLDRNEDTVLQQAVPAARRLVALSSLPNRERLIASWNRRASSNRKKRGCILALGEVLPFLPSSTDLRKATVSSLLKAAASEEVECRVAGITAISRGILSEEDSTEDVIQTIVNSLDDYEVDSRGDVGSWVRSEGIKAVSEHWERLGDEDAQWEVLERIVRLCAERLDRLRVRACEALVRISESEKWKDLVEYIDIEMLKSEISTTSVSSPKYFTSLILLLNHPRLSTPFLKGLVLSAGAGSDSLLKTSRAALLSFLSDTSPKPILSTLTSLLPHERTTIPTLEVISAILESIPCTPPASLFPSVQKAHYKSANHGRLSAAVRVYGGIYMNENKPGRKAVVDKLVAMLNHPFPKIREGAAEVLVGVTGCLGNETNGKAIEALAGWDWLGGGKERGAVVKKVRGCFDAQ</sequence>
<protein>
    <submittedName>
        <fullName evidence="5">Uncharacterized protein</fullName>
    </submittedName>
</protein>
<dbReference type="Gene3D" id="1.25.10.10">
    <property type="entry name" value="Leucine-rich Repeat Variant"/>
    <property type="match status" value="2"/>
</dbReference>
<dbReference type="InterPro" id="IPR058033">
    <property type="entry name" value="ARM_TBCD_2nd"/>
</dbReference>
<dbReference type="OrthoDB" id="10253476at2759"/>
<dbReference type="PANTHER" id="PTHR12658">
    <property type="entry name" value="BETA-TUBULIN COFACTOR D"/>
    <property type="match status" value="1"/>
</dbReference>
<evidence type="ECO:0000313" key="6">
    <source>
        <dbReference type="Proteomes" id="UP000246991"/>
    </source>
</evidence>
<dbReference type="Pfam" id="PF12612">
    <property type="entry name" value="TFCD_C"/>
    <property type="match status" value="1"/>
</dbReference>
<keyword evidence="1" id="KW-0143">Chaperone</keyword>
<accession>A0A317SQ74</accession>
<dbReference type="Pfam" id="PF25767">
    <property type="entry name" value="ARM_TBCD_2nd"/>
    <property type="match status" value="1"/>
</dbReference>
<dbReference type="GO" id="GO:0048487">
    <property type="term" value="F:beta-tubulin binding"/>
    <property type="evidence" value="ECO:0007669"/>
    <property type="project" value="InterPro"/>
</dbReference>
<gene>
    <name evidence="5" type="ORF">C7212DRAFT_191755</name>
</gene>
<dbReference type="GO" id="GO:0000226">
    <property type="term" value="P:microtubule cytoskeleton organization"/>
    <property type="evidence" value="ECO:0007669"/>
    <property type="project" value="TreeGrafter"/>
</dbReference>
<dbReference type="InterPro" id="IPR033162">
    <property type="entry name" value="TBCD"/>
</dbReference>
<dbReference type="SUPFAM" id="SSF48371">
    <property type="entry name" value="ARM repeat"/>
    <property type="match status" value="2"/>
</dbReference>
<dbReference type="GO" id="GO:0007021">
    <property type="term" value="P:tubulin complex assembly"/>
    <property type="evidence" value="ECO:0007669"/>
    <property type="project" value="InterPro"/>
</dbReference>
<evidence type="ECO:0000313" key="5">
    <source>
        <dbReference type="EMBL" id="PWW76579.1"/>
    </source>
</evidence>
<reference evidence="5 6" key="1">
    <citation type="submission" date="2018-03" db="EMBL/GenBank/DDBJ databases">
        <title>Genomes of Pezizomycetes fungi and the evolution of truffles.</title>
        <authorList>
            <person name="Murat C."/>
            <person name="Payen T."/>
            <person name="Noel B."/>
            <person name="Kuo A."/>
            <person name="Martin F.M."/>
        </authorList>
    </citation>
    <scope>NUCLEOTIDE SEQUENCE [LARGE SCALE GENOMIC DNA]</scope>
    <source>
        <strain evidence="5">091103-1</strain>
    </source>
</reference>
<dbReference type="InterPro" id="IPR022577">
    <property type="entry name" value="TBCD_C"/>
</dbReference>
<organism evidence="5 6">
    <name type="scientific">Tuber magnatum</name>
    <name type="common">white Piedmont truffle</name>
    <dbReference type="NCBI Taxonomy" id="42249"/>
    <lineage>
        <taxon>Eukaryota</taxon>
        <taxon>Fungi</taxon>
        <taxon>Dikarya</taxon>
        <taxon>Ascomycota</taxon>
        <taxon>Pezizomycotina</taxon>
        <taxon>Pezizomycetes</taxon>
        <taxon>Pezizales</taxon>
        <taxon>Tuberaceae</taxon>
        <taxon>Tuber</taxon>
    </lineage>
</organism>
<dbReference type="Pfam" id="PF23579">
    <property type="entry name" value="ARM_TBCD"/>
    <property type="match status" value="1"/>
</dbReference>
<dbReference type="STRING" id="42249.A0A317SQ74"/>
<dbReference type="InterPro" id="IPR011989">
    <property type="entry name" value="ARM-like"/>
</dbReference>
<feature type="domain" description="Tubulin-folding cofactor D C-terminal" evidence="3">
    <location>
        <begin position="886"/>
        <end position="1044"/>
    </location>
</feature>